<dbReference type="EMBL" id="JAPWTK010000145">
    <property type="protein sequence ID" value="KAJ8948036.1"/>
    <property type="molecule type" value="Genomic_DNA"/>
</dbReference>
<protein>
    <submittedName>
        <fullName evidence="1">Uncharacterized protein</fullName>
    </submittedName>
</protein>
<sequence>MWEILVEKEIHKNWLLETAYFSEKCKNRKARPIERSRGNSNCTCVKGGVHPQYNIRVLDPFKPTCPLLLASKRLTECTGETFTRVVLETLQKFELSRSQVLMFVTDDVATMHEVDVLITSPKKVFEISETSSCIPQQVSQYSRTTTDYSYTMSNMTVVKLEFNPNEAAAIKEGQTKFQNISV</sequence>
<organism evidence="1 2">
    <name type="scientific">Aromia moschata</name>
    <dbReference type="NCBI Taxonomy" id="1265417"/>
    <lineage>
        <taxon>Eukaryota</taxon>
        <taxon>Metazoa</taxon>
        <taxon>Ecdysozoa</taxon>
        <taxon>Arthropoda</taxon>
        <taxon>Hexapoda</taxon>
        <taxon>Insecta</taxon>
        <taxon>Pterygota</taxon>
        <taxon>Neoptera</taxon>
        <taxon>Endopterygota</taxon>
        <taxon>Coleoptera</taxon>
        <taxon>Polyphaga</taxon>
        <taxon>Cucujiformia</taxon>
        <taxon>Chrysomeloidea</taxon>
        <taxon>Cerambycidae</taxon>
        <taxon>Cerambycinae</taxon>
        <taxon>Callichromatini</taxon>
        <taxon>Aromia</taxon>
    </lineage>
</organism>
<comment type="caution">
    <text evidence="1">The sequence shown here is derived from an EMBL/GenBank/DDBJ whole genome shotgun (WGS) entry which is preliminary data.</text>
</comment>
<name>A0AAV8YAY8_9CUCU</name>
<dbReference type="Proteomes" id="UP001162162">
    <property type="component" value="Unassembled WGS sequence"/>
</dbReference>
<evidence type="ECO:0000313" key="1">
    <source>
        <dbReference type="EMBL" id="KAJ8948036.1"/>
    </source>
</evidence>
<gene>
    <name evidence="1" type="ORF">NQ318_003370</name>
</gene>
<accession>A0AAV8YAY8</accession>
<proteinExistence type="predicted"/>
<keyword evidence="2" id="KW-1185">Reference proteome</keyword>
<dbReference type="AlphaFoldDB" id="A0AAV8YAY8"/>
<reference evidence="1" key="1">
    <citation type="journal article" date="2023" name="Insect Mol. Biol.">
        <title>Genome sequencing provides insights into the evolution of gene families encoding plant cell wall-degrading enzymes in longhorned beetles.</title>
        <authorList>
            <person name="Shin N.R."/>
            <person name="Okamura Y."/>
            <person name="Kirsch R."/>
            <person name="Pauchet Y."/>
        </authorList>
    </citation>
    <scope>NUCLEOTIDE SEQUENCE</scope>
    <source>
        <strain evidence="1">AMC_N1</strain>
    </source>
</reference>
<evidence type="ECO:0000313" key="2">
    <source>
        <dbReference type="Proteomes" id="UP001162162"/>
    </source>
</evidence>